<gene>
    <name evidence="1" type="ORF">OU419_12240</name>
</gene>
<name>A0ABY7A425_9PSED</name>
<dbReference type="EMBL" id="CP113432">
    <property type="protein sequence ID" value="WAI51979.1"/>
    <property type="molecule type" value="Genomic_DNA"/>
</dbReference>
<organism evidence="1 2">
    <name type="scientific">Pseudomonas triclosanedens</name>
    <dbReference type="NCBI Taxonomy" id="2961893"/>
    <lineage>
        <taxon>Bacteria</taxon>
        <taxon>Pseudomonadati</taxon>
        <taxon>Pseudomonadota</taxon>
        <taxon>Gammaproteobacteria</taxon>
        <taxon>Pseudomonadales</taxon>
        <taxon>Pseudomonadaceae</taxon>
        <taxon>Pseudomonas</taxon>
    </lineage>
</organism>
<sequence>MLACTLWQDEGKTFAALNAQILDNPATLGASQPASPRQLPLDERKARWRRLWFADVSIPRETTD</sequence>
<accession>A0ABY7A425</accession>
<reference evidence="1" key="1">
    <citation type="submission" date="2022-11" db="EMBL/GenBank/DDBJ databases">
        <title>Pseudomonas triclosanedens sp. nov., a triclosan degrader isolated from activated sludge.</title>
        <authorList>
            <person name="Yin Y."/>
            <person name="Lu Z."/>
        </authorList>
    </citation>
    <scope>NUCLEOTIDE SEQUENCE</scope>
    <source>
        <strain evidence="1">ZM23</strain>
    </source>
</reference>
<keyword evidence="2" id="KW-1185">Reference proteome</keyword>
<evidence type="ECO:0000313" key="2">
    <source>
        <dbReference type="Proteomes" id="UP001163624"/>
    </source>
</evidence>
<dbReference type="Proteomes" id="UP001163624">
    <property type="component" value="Chromosome"/>
</dbReference>
<evidence type="ECO:0000313" key="1">
    <source>
        <dbReference type="EMBL" id="WAI51979.1"/>
    </source>
</evidence>
<protein>
    <submittedName>
        <fullName evidence="1">Uncharacterized protein</fullName>
    </submittedName>
</protein>
<proteinExistence type="predicted"/>
<dbReference type="RefSeq" id="WP_254472965.1">
    <property type="nucleotide sequence ID" value="NZ_CP113432.1"/>
</dbReference>